<reference evidence="1" key="1">
    <citation type="submission" date="2014-05" db="EMBL/GenBank/DDBJ databases">
        <authorList>
            <person name="Chronopoulou M."/>
        </authorList>
    </citation>
    <scope>NUCLEOTIDE SEQUENCE</scope>
    <source>
        <tissue evidence="1">Whole organism</tissue>
    </source>
</reference>
<accession>A0A0K2UEU2</accession>
<organism evidence="1">
    <name type="scientific">Lepeophtheirus salmonis</name>
    <name type="common">Salmon louse</name>
    <name type="synonym">Caligus salmonis</name>
    <dbReference type="NCBI Taxonomy" id="72036"/>
    <lineage>
        <taxon>Eukaryota</taxon>
        <taxon>Metazoa</taxon>
        <taxon>Ecdysozoa</taxon>
        <taxon>Arthropoda</taxon>
        <taxon>Crustacea</taxon>
        <taxon>Multicrustacea</taxon>
        <taxon>Hexanauplia</taxon>
        <taxon>Copepoda</taxon>
        <taxon>Siphonostomatoida</taxon>
        <taxon>Caligidae</taxon>
        <taxon>Lepeophtheirus</taxon>
    </lineage>
</organism>
<sequence>MIHNSFTEKKLRDTWDFISDIRALVAEKDATFYVCMSLSEKSHYEHLIIDEEEEPEFEIPSKRKTSLASFFGDVATEERRSSDAMFEWLFDQGGLDIFSYDDKEYKVDLGLQDVPEEALLSLQWLMLRRAKHVKKLLEIKSLAETNGEHQFLKFLHHYPQFMTREETNRQAREILLWLEKHRASGGSSPEL</sequence>
<proteinExistence type="predicted"/>
<dbReference type="EMBL" id="HACA01019219">
    <property type="protein sequence ID" value="CDW36580.1"/>
    <property type="molecule type" value="Transcribed_RNA"/>
</dbReference>
<protein>
    <submittedName>
        <fullName evidence="1">Uncharacterized protein</fullName>
    </submittedName>
</protein>
<name>A0A0K2UEU2_LEPSM</name>
<evidence type="ECO:0000313" key="1">
    <source>
        <dbReference type="EMBL" id="CDW36580.1"/>
    </source>
</evidence>
<dbReference type="AlphaFoldDB" id="A0A0K2UEU2"/>